<organism evidence="2 3">
    <name type="scientific">Agromyces ramosus</name>
    <dbReference type="NCBI Taxonomy" id="33879"/>
    <lineage>
        <taxon>Bacteria</taxon>
        <taxon>Bacillati</taxon>
        <taxon>Actinomycetota</taxon>
        <taxon>Actinomycetes</taxon>
        <taxon>Micrococcales</taxon>
        <taxon>Microbacteriaceae</taxon>
        <taxon>Agromyces</taxon>
    </lineage>
</organism>
<keyword evidence="3" id="KW-1185">Reference proteome</keyword>
<keyword evidence="1" id="KW-0472">Membrane</keyword>
<keyword evidence="1" id="KW-1133">Transmembrane helix</keyword>
<feature type="transmembrane region" description="Helical" evidence="1">
    <location>
        <begin position="6"/>
        <end position="29"/>
    </location>
</feature>
<protein>
    <recommendedName>
        <fullName evidence="4">Secreted protein</fullName>
    </recommendedName>
</protein>
<dbReference type="EMBL" id="JAUSYY010000001">
    <property type="protein sequence ID" value="MDQ0895004.1"/>
    <property type="molecule type" value="Genomic_DNA"/>
</dbReference>
<sequence length="156" mass="17139">MTDALALVLLSGLSGAVLTVIGGFIGAAIQGRREHRKWVQERRYEAFVALEKHLHRWRVIEAGTHRLAQERGVMSEDSSPDEEAVLRYRNLIREADSHSGARYDAMAGVVILGPPSVERAAQAVLRTRAGDDDSATIVRVDDALIAEMRVALGIRN</sequence>
<comment type="caution">
    <text evidence="2">The sequence shown here is derived from an EMBL/GenBank/DDBJ whole genome shotgun (WGS) entry which is preliminary data.</text>
</comment>
<proteinExistence type="predicted"/>
<evidence type="ECO:0000313" key="2">
    <source>
        <dbReference type="EMBL" id="MDQ0895004.1"/>
    </source>
</evidence>
<gene>
    <name evidence="2" type="ORF">QFZ26_002559</name>
</gene>
<evidence type="ECO:0000313" key="3">
    <source>
        <dbReference type="Proteomes" id="UP001239083"/>
    </source>
</evidence>
<evidence type="ECO:0008006" key="4">
    <source>
        <dbReference type="Google" id="ProtNLM"/>
    </source>
</evidence>
<keyword evidence="1" id="KW-0812">Transmembrane</keyword>
<dbReference type="RefSeq" id="WP_307042709.1">
    <property type="nucleotide sequence ID" value="NZ_JAUSYY010000001.1"/>
</dbReference>
<dbReference type="Proteomes" id="UP001239083">
    <property type="component" value="Unassembled WGS sequence"/>
</dbReference>
<name>A0ABU0RA96_9MICO</name>
<accession>A0ABU0RA96</accession>
<evidence type="ECO:0000256" key="1">
    <source>
        <dbReference type="SAM" id="Phobius"/>
    </source>
</evidence>
<reference evidence="2 3" key="1">
    <citation type="submission" date="2023-07" db="EMBL/GenBank/DDBJ databases">
        <title>Comparative genomics of wheat-associated soil bacteria to identify genetic determinants of phenazine resistance.</title>
        <authorList>
            <person name="Mouncey N."/>
        </authorList>
    </citation>
    <scope>NUCLEOTIDE SEQUENCE [LARGE SCALE GENOMIC DNA]</scope>
    <source>
        <strain evidence="2 3">V3I3</strain>
    </source>
</reference>